<dbReference type="Proteomes" id="UP000269265">
    <property type="component" value="Unassembled WGS sequence"/>
</dbReference>
<dbReference type="AlphaFoldDB" id="A0A3R8U2F4"/>
<evidence type="ECO:0000256" key="3">
    <source>
        <dbReference type="ARBA" id="ARBA00022989"/>
    </source>
</evidence>
<dbReference type="EMBL" id="RSED01000013">
    <property type="protein sequence ID" value="RRS03241.1"/>
    <property type="molecule type" value="Genomic_DNA"/>
</dbReference>
<evidence type="ECO:0000256" key="1">
    <source>
        <dbReference type="ARBA" id="ARBA00022475"/>
    </source>
</evidence>
<accession>A0A3R8U2F4</accession>
<evidence type="ECO:0000313" key="7">
    <source>
        <dbReference type="Proteomes" id="UP000269265"/>
    </source>
</evidence>
<dbReference type="RefSeq" id="WP_125244333.1">
    <property type="nucleotide sequence ID" value="NZ_RSED01000013.1"/>
</dbReference>
<keyword evidence="2 5" id="KW-0812">Transmembrane</keyword>
<evidence type="ECO:0000256" key="2">
    <source>
        <dbReference type="ARBA" id="ARBA00022692"/>
    </source>
</evidence>
<reference evidence="6 7" key="1">
    <citation type="submission" date="2018-12" db="EMBL/GenBank/DDBJ databases">
        <title>The whole draft genome of Aquabacterium sp. SJQ9.</title>
        <authorList>
            <person name="Sun L."/>
            <person name="Gao X."/>
            <person name="Chen W."/>
            <person name="Huang K."/>
        </authorList>
    </citation>
    <scope>NUCLEOTIDE SEQUENCE [LARGE SCALE GENOMIC DNA]</scope>
    <source>
        <strain evidence="6 7">SJQ9</strain>
    </source>
</reference>
<proteinExistence type="predicted"/>
<feature type="transmembrane region" description="Helical" evidence="5">
    <location>
        <begin position="50"/>
        <end position="70"/>
    </location>
</feature>
<keyword evidence="4 5" id="KW-0472">Membrane</keyword>
<dbReference type="InterPro" id="IPR012451">
    <property type="entry name" value="DUF1656"/>
</dbReference>
<evidence type="ECO:0000256" key="4">
    <source>
        <dbReference type="ARBA" id="ARBA00023136"/>
    </source>
</evidence>
<keyword evidence="7" id="KW-1185">Reference proteome</keyword>
<name>A0A3R8U2F4_9BURK</name>
<gene>
    <name evidence="6" type="ORF">EIP75_16255</name>
</gene>
<evidence type="ECO:0000313" key="6">
    <source>
        <dbReference type="EMBL" id="RRS03241.1"/>
    </source>
</evidence>
<sequence>MIGEASFYGLYIPWLGLLALAALLGLWGVRRALAALGVYRWVWHPALFDLALYALLLYGLSALSPYLRVLS</sequence>
<dbReference type="Pfam" id="PF07869">
    <property type="entry name" value="DUF1656"/>
    <property type="match status" value="1"/>
</dbReference>
<evidence type="ECO:0000256" key="5">
    <source>
        <dbReference type="SAM" id="Phobius"/>
    </source>
</evidence>
<protein>
    <submittedName>
        <fullName evidence="6">DUF1656 domain-containing protein</fullName>
    </submittedName>
</protein>
<keyword evidence="3 5" id="KW-1133">Transmembrane helix</keyword>
<keyword evidence="1" id="KW-1003">Cell membrane</keyword>
<organism evidence="6 7">
    <name type="scientific">Aquabacterium soli</name>
    <dbReference type="NCBI Taxonomy" id="2493092"/>
    <lineage>
        <taxon>Bacteria</taxon>
        <taxon>Pseudomonadati</taxon>
        <taxon>Pseudomonadota</taxon>
        <taxon>Betaproteobacteria</taxon>
        <taxon>Burkholderiales</taxon>
        <taxon>Aquabacterium</taxon>
    </lineage>
</organism>
<comment type="caution">
    <text evidence="6">The sequence shown here is derived from an EMBL/GenBank/DDBJ whole genome shotgun (WGS) entry which is preliminary data.</text>
</comment>